<dbReference type="Proteomes" id="UP000001568">
    <property type="component" value="Chromosome 11"/>
</dbReference>
<dbReference type="eggNOG" id="ENOG502QQBM">
    <property type="taxonomic scope" value="Eukaryota"/>
</dbReference>
<dbReference type="PANTHER" id="PTHR35757:SF1">
    <property type="entry name" value="THERMOSOME SUBUNIT GAMMA"/>
    <property type="match status" value="1"/>
</dbReference>
<proteinExistence type="predicted"/>
<organism evidence="2 3">
    <name type="scientific">Ostreococcus lucimarinus (strain CCE9901)</name>
    <dbReference type="NCBI Taxonomy" id="436017"/>
    <lineage>
        <taxon>Eukaryota</taxon>
        <taxon>Viridiplantae</taxon>
        <taxon>Chlorophyta</taxon>
        <taxon>Mamiellophyceae</taxon>
        <taxon>Mamiellales</taxon>
        <taxon>Bathycoccaceae</taxon>
        <taxon>Ostreococcus</taxon>
    </lineage>
</organism>
<dbReference type="EMBL" id="CP000591">
    <property type="protein sequence ID" value="ABO98596.1"/>
    <property type="molecule type" value="Genomic_DNA"/>
</dbReference>
<dbReference type="Gramene" id="ABO98596">
    <property type="protein sequence ID" value="ABO98596"/>
    <property type="gene ID" value="OSTLU_26482"/>
</dbReference>
<dbReference type="OMA" id="YEKRLPW"/>
<sequence>MRARARGALERAEPSARVSRAARRRFPRPRAPSRATSRANDRFRDARDDDDDDDARARQFLRLARDARDGSWALQSATVTLRPRDASARATRALRVCALVHYGEARYYRGVAKDFETRENDATLVELITSRKHLEASDERGLKLWRLSEALAPTAEARALANAHGLRAQLDALDARARGWYVADVTREELIALRREAGEMTAKTAEETTRNAKRSAVSMGGNLPPALEALAVTAFGRASEGDPARLFARLSCWFVPCPEAHLLLLDWVWAGGRPSEVLGAMVDCCASGDLESARRLAFAQMIVSAQAEGPAGGGSTEPVLVARRNDVAMDGVNKAFKAPEIDTVNLLYGGLHVPGLVRCARERLDMEVVDVAWRDAWRVQPPENASPLRYAIVPLILGIDGTDWAQTLHDAVALGASAGILSTFLYIVRHGALYYALGKWLLEWNRQLFDADVGPSPENVKYR</sequence>
<accession>A4S4P5</accession>
<dbReference type="AlphaFoldDB" id="A4S4P5"/>
<keyword evidence="3" id="KW-1185">Reference proteome</keyword>
<reference evidence="2 3" key="1">
    <citation type="journal article" date="2007" name="Proc. Natl. Acad. Sci. U.S.A.">
        <title>The tiny eukaryote Ostreococcus provides genomic insights into the paradox of plankton speciation.</title>
        <authorList>
            <person name="Palenik B."/>
            <person name="Grimwood J."/>
            <person name="Aerts A."/>
            <person name="Rouze P."/>
            <person name="Salamov A."/>
            <person name="Putnam N."/>
            <person name="Dupont C."/>
            <person name="Jorgensen R."/>
            <person name="Derelle E."/>
            <person name="Rombauts S."/>
            <person name="Zhou K."/>
            <person name="Otillar R."/>
            <person name="Merchant S.S."/>
            <person name="Podell S."/>
            <person name="Gaasterland T."/>
            <person name="Napoli C."/>
            <person name="Gendler K."/>
            <person name="Manuell A."/>
            <person name="Tai V."/>
            <person name="Vallon O."/>
            <person name="Piganeau G."/>
            <person name="Jancek S."/>
            <person name="Heijde M."/>
            <person name="Jabbari K."/>
            <person name="Bowler C."/>
            <person name="Lohr M."/>
            <person name="Robbens S."/>
            <person name="Werner G."/>
            <person name="Dubchak I."/>
            <person name="Pazour G.J."/>
            <person name="Ren Q."/>
            <person name="Paulsen I."/>
            <person name="Delwiche C."/>
            <person name="Schmutz J."/>
            <person name="Rokhsar D."/>
            <person name="Van de Peer Y."/>
            <person name="Moreau H."/>
            <person name="Grigoriev I.V."/>
        </authorList>
    </citation>
    <scope>NUCLEOTIDE SEQUENCE [LARGE SCALE GENOMIC DNA]</scope>
    <source>
        <strain evidence="2 3">CCE9901</strain>
    </source>
</reference>
<dbReference type="HOGENOM" id="CLU_039107_0_0_1"/>
<evidence type="ECO:0000313" key="2">
    <source>
        <dbReference type="EMBL" id="ABO98596.1"/>
    </source>
</evidence>
<name>A4S4P5_OSTLU</name>
<protein>
    <submittedName>
        <fullName evidence="2">Uncharacterized protein</fullName>
    </submittedName>
</protein>
<dbReference type="GeneID" id="5004596"/>
<feature type="region of interest" description="Disordered" evidence="1">
    <location>
        <begin position="1"/>
        <end position="52"/>
    </location>
</feature>
<dbReference type="OrthoDB" id="45571at2759"/>
<gene>
    <name evidence="2" type="ORF">OSTLU_26482</name>
</gene>
<evidence type="ECO:0000313" key="3">
    <source>
        <dbReference type="Proteomes" id="UP000001568"/>
    </source>
</evidence>
<evidence type="ECO:0000256" key="1">
    <source>
        <dbReference type="SAM" id="MobiDB-lite"/>
    </source>
</evidence>
<dbReference type="KEGG" id="olu:OSTLU_26482"/>
<dbReference type="PANTHER" id="PTHR35757">
    <property type="entry name" value="THERMOSOME SUBUNIT GAMMA"/>
    <property type="match status" value="1"/>
</dbReference>
<dbReference type="RefSeq" id="XP_001420303.1">
    <property type="nucleotide sequence ID" value="XM_001420266.1"/>
</dbReference>